<dbReference type="STRING" id="1958950.BZK31_03430"/>
<organism evidence="2 3">
    <name type="scientific">Pseudomonas floridensis</name>
    <dbReference type="NCBI Taxonomy" id="1958950"/>
    <lineage>
        <taxon>Bacteria</taxon>
        <taxon>Pseudomonadati</taxon>
        <taxon>Pseudomonadota</taxon>
        <taxon>Gammaproteobacteria</taxon>
        <taxon>Pseudomonadales</taxon>
        <taxon>Pseudomonadaceae</taxon>
        <taxon>Pseudomonas</taxon>
    </lineage>
</organism>
<gene>
    <name evidence="2" type="ORF">BZK31_03430</name>
</gene>
<dbReference type="Proteomes" id="UP000192815">
    <property type="component" value="Unassembled WGS sequence"/>
</dbReference>
<dbReference type="EMBL" id="MUIO01000010">
    <property type="protein sequence ID" value="ORC61373.1"/>
    <property type="molecule type" value="Genomic_DNA"/>
</dbReference>
<dbReference type="RefSeq" id="WP_083181261.1">
    <property type="nucleotide sequence ID" value="NZ_CBCRZR010000003.1"/>
</dbReference>
<name>A0A1X0NB22_9PSED</name>
<evidence type="ECO:0000313" key="3">
    <source>
        <dbReference type="Proteomes" id="UP000192815"/>
    </source>
</evidence>
<dbReference type="Pfam" id="PF05939">
    <property type="entry name" value="Phage_min_tail"/>
    <property type="match status" value="1"/>
</dbReference>
<evidence type="ECO:0000256" key="1">
    <source>
        <dbReference type="SAM" id="MobiDB-lite"/>
    </source>
</evidence>
<dbReference type="OrthoDB" id="8607203at2"/>
<proteinExistence type="predicted"/>
<feature type="compositionally biased region" description="Polar residues" evidence="1">
    <location>
        <begin position="8"/>
        <end position="21"/>
    </location>
</feature>
<evidence type="ECO:0008006" key="4">
    <source>
        <dbReference type="Google" id="ProtNLM"/>
    </source>
</evidence>
<reference evidence="3" key="1">
    <citation type="submission" date="2017-02" db="EMBL/GenBank/DDBJ databases">
        <title>Pseudomonas floridae sp. nov., a novel pathogenic bacterial species isolated from tomato.</title>
        <authorList>
            <person name="Timilsina S."/>
            <person name="Vallad G.E."/>
            <person name="Jones J.B."/>
        </authorList>
    </citation>
    <scope>NUCLEOTIDE SEQUENCE [LARGE SCALE GENOMIC DNA]</scope>
    <source>
        <strain evidence="3">GEV388</strain>
    </source>
</reference>
<sequence>MTEVFTWSPRTSSSGDTQPNILESRFGNGYSQRLSVGINNLASSWTVSFTGTETYLKPIQDFFIRHKGSQHFLWTPPLSEQGTFITAGGWQLQPHGKRRYTLSTNFQQVFHPEAGT</sequence>
<dbReference type="InterPro" id="IPR010265">
    <property type="entry name" value="Phage_lambda_TipM"/>
</dbReference>
<dbReference type="AlphaFoldDB" id="A0A1X0NB22"/>
<evidence type="ECO:0000313" key="2">
    <source>
        <dbReference type="EMBL" id="ORC61373.1"/>
    </source>
</evidence>
<comment type="caution">
    <text evidence="2">The sequence shown here is derived from an EMBL/GenBank/DDBJ whole genome shotgun (WGS) entry which is preliminary data.</text>
</comment>
<protein>
    <recommendedName>
        <fullName evidence="4">Phage tail protein</fullName>
    </recommendedName>
</protein>
<feature type="region of interest" description="Disordered" evidence="1">
    <location>
        <begin position="1"/>
        <end position="22"/>
    </location>
</feature>
<accession>A0A1X0NB22</accession>
<keyword evidence="3" id="KW-1185">Reference proteome</keyword>